<dbReference type="Gene3D" id="2.40.330.10">
    <property type="entry name" value="DNA-binding pseudobarrel domain"/>
    <property type="match status" value="1"/>
</dbReference>
<evidence type="ECO:0000256" key="2">
    <source>
        <dbReference type="ARBA" id="ARBA00023015"/>
    </source>
</evidence>
<evidence type="ECO:0000256" key="5">
    <source>
        <dbReference type="ARBA" id="ARBA00023242"/>
    </source>
</evidence>
<dbReference type="EMBL" id="JAPFFJ010000009">
    <property type="protein sequence ID" value="KAJ6419185.1"/>
    <property type="molecule type" value="Genomic_DNA"/>
</dbReference>
<accession>A0AAD6P7T5</accession>
<reference evidence="6 7" key="1">
    <citation type="journal article" date="2023" name="Int. J. Mol. Sci.">
        <title>De Novo Assembly and Annotation of 11 Diverse Shrub Willow (Salix) Genomes Reveals Novel Gene Organization in Sex-Linked Regions.</title>
        <authorList>
            <person name="Hyden B."/>
            <person name="Feng K."/>
            <person name="Yates T.B."/>
            <person name="Jawdy S."/>
            <person name="Cereghino C."/>
            <person name="Smart L.B."/>
            <person name="Muchero W."/>
        </authorList>
    </citation>
    <scope>NUCLEOTIDE SEQUENCE [LARGE SCALE GENOMIC DNA]</scope>
    <source>
        <tissue evidence="6">Shoot tip</tissue>
    </source>
</reference>
<evidence type="ECO:0000256" key="1">
    <source>
        <dbReference type="ARBA" id="ARBA00004123"/>
    </source>
</evidence>
<dbReference type="InterPro" id="IPR015300">
    <property type="entry name" value="DNA-bd_pseudobarrel_sf"/>
</dbReference>
<sequence length="113" mass="12752">METELVNKRLTITDIASCLSYPAGSLTAFRMGQGQNGDNFNARDLTGRVWGFRLCTRNHDPYEKPVIRGEWLRYVREKGLAVDDLIILTMVQDAENGASFNIRFEAADLELAL</sequence>
<evidence type="ECO:0000313" key="7">
    <source>
        <dbReference type="Proteomes" id="UP001162972"/>
    </source>
</evidence>
<comment type="subcellular location">
    <subcellularLocation>
        <location evidence="1">Nucleus</location>
    </subcellularLocation>
</comment>
<evidence type="ECO:0000256" key="3">
    <source>
        <dbReference type="ARBA" id="ARBA00023125"/>
    </source>
</evidence>
<gene>
    <name evidence="6" type="ORF">OIU84_029323</name>
</gene>
<dbReference type="InterPro" id="IPR003340">
    <property type="entry name" value="B3_DNA-bd"/>
</dbReference>
<keyword evidence="5" id="KW-0539">Nucleus</keyword>
<dbReference type="AlphaFoldDB" id="A0AAD6P7T5"/>
<keyword evidence="4" id="KW-0804">Transcription</keyword>
<organism evidence="6 7">
    <name type="scientific">Salix udensis</name>
    <dbReference type="NCBI Taxonomy" id="889485"/>
    <lineage>
        <taxon>Eukaryota</taxon>
        <taxon>Viridiplantae</taxon>
        <taxon>Streptophyta</taxon>
        <taxon>Embryophyta</taxon>
        <taxon>Tracheophyta</taxon>
        <taxon>Spermatophyta</taxon>
        <taxon>Magnoliopsida</taxon>
        <taxon>eudicotyledons</taxon>
        <taxon>Gunneridae</taxon>
        <taxon>Pentapetalae</taxon>
        <taxon>rosids</taxon>
        <taxon>fabids</taxon>
        <taxon>Malpighiales</taxon>
        <taxon>Salicaceae</taxon>
        <taxon>Saliceae</taxon>
        <taxon>Salix</taxon>
    </lineage>
</organism>
<dbReference type="CDD" id="cd10017">
    <property type="entry name" value="B3_DNA"/>
    <property type="match status" value="1"/>
</dbReference>
<evidence type="ECO:0000256" key="4">
    <source>
        <dbReference type="ARBA" id="ARBA00023163"/>
    </source>
</evidence>
<dbReference type="GO" id="GO:0005634">
    <property type="term" value="C:nucleus"/>
    <property type="evidence" value="ECO:0007669"/>
    <property type="project" value="UniProtKB-SubCell"/>
</dbReference>
<keyword evidence="3" id="KW-0238">DNA-binding</keyword>
<keyword evidence="7" id="KW-1185">Reference proteome</keyword>
<evidence type="ECO:0008006" key="8">
    <source>
        <dbReference type="Google" id="ProtNLM"/>
    </source>
</evidence>
<name>A0AAD6P7T5_9ROSI</name>
<comment type="caution">
    <text evidence="6">The sequence shown here is derived from an EMBL/GenBank/DDBJ whole genome shotgun (WGS) entry which is preliminary data.</text>
</comment>
<dbReference type="SUPFAM" id="SSF101936">
    <property type="entry name" value="DNA-binding pseudobarrel domain"/>
    <property type="match status" value="1"/>
</dbReference>
<dbReference type="Proteomes" id="UP001162972">
    <property type="component" value="Chromosome 7"/>
</dbReference>
<keyword evidence="2" id="KW-0805">Transcription regulation</keyword>
<evidence type="ECO:0000313" key="6">
    <source>
        <dbReference type="EMBL" id="KAJ6419185.1"/>
    </source>
</evidence>
<protein>
    <recommendedName>
        <fullName evidence="8">TF-B3 domain-containing protein</fullName>
    </recommendedName>
</protein>
<dbReference type="GO" id="GO:0003677">
    <property type="term" value="F:DNA binding"/>
    <property type="evidence" value="ECO:0007669"/>
    <property type="project" value="UniProtKB-KW"/>
</dbReference>
<proteinExistence type="predicted"/>